<dbReference type="PANTHER" id="PTHR42783:SF3">
    <property type="entry name" value="GLUTAMATE SYNTHASE [NADPH] SMALL CHAIN-RELATED"/>
    <property type="match status" value="1"/>
</dbReference>
<evidence type="ECO:0000259" key="1">
    <source>
        <dbReference type="PROSITE" id="PS51379"/>
    </source>
</evidence>
<dbReference type="PROSITE" id="PS51379">
    <property type="entry name" value="4FE4S_FER_2"/>
    <property type="match status" value="1"/>
</dbReference>
<dbReference type="InterPro" id="IPR023753">
    <property type="entry name" value="FAD/NAD-binding_dom"/>
</dbReference>
<dbReference type="GO" id="GO:0004355">
    <property type="term" value="F:glutamate synthase (NADPH) activity"/>
    <property type="evidence" value="ECO:0007669"/>
    <property type="project" value="UniProtKB-EC"/>
</dbReference>
<organism evidence="2">
    <name type="scientific">Clostridium botulinum (strain Eklund 17B / Type B)</name>
    <dbReference type="NCBI Taxonomy" id="935198"/>
    <lineage>
        <taxon>Bacteria</taxon>
        <taxon>Bacillati</taxon>
        <taxon>Bacillota</taxon>
        <taxon>Clostridia</taxon>
        <taxon>Eubacteriales</taxon>
        <taxon>Clostridiaceae</taxon>
        <taxon>Clostridium</taxon>
    </lineage>
</organism>
<dbReference type="HOGENOM" id="CLU_000422_3_3_9"/>
<dbReference type="Pfam" id="PF07992">
    <property type="entry name" value="Pyr_redox_2"/>
    <property type="match status" value="1"/>
</dbReference>
<dbReference type="Gene3D" id="1.10.1060.10">
    <property type="entry name" value="Alpha-helical ferredoxin"/>
    <property type="match status" value="1"/>
</dbReference>
<name>B2TPV7_CLOBB</name>
<dbReference type="KEGG" id="cbk:CLL_A3048"/>
<dbReference type="PRINTS" id="PR00419">
    <property type="entry name" value="ADXRDTASE"/>
</dbReference>
<dbReference type="SUPFAM" id="SSF51971">
    <property type="entry name" value="Nucleotide-binding domain"/>
    <property type="match status" value="2"/>
</dbReference>
<accession>U4P8S1</accession>
<reference evidence="2" key="1">
    <citation type="submission" date="2009-06" db="EMBL/GenBank/DDBJ databases">
        <authorList>
            <consortium name="US DOE Joint Genome Institute (JGI-PGF)"/>
            <person name="Lucas S."/>
            <person name="Copeland A."/>
            <person name="Lapidus A."/>
            <person name="Glavina del Rio T."/>
            <person name="Dalin E."/>
            <person name="Tice H."/>
            <person name="Bruce D."/>
            <person name="Goodwin L."/>
            <person name="Pitluck S."/>
            <person name="Kyrpides N."/>
            <person name="Mavromatis K."/>
            <person name="Ivanova N."/>
            <person name="Saunders E."/>
            <person name="Brettin T."/>
            <person name="Detter J.C."/>
            <person name="Han C."/>
            <person name="Larimer F."/>
            <person name="Land M."/>
            <person name="Hauser L."/>
            <person name="Markowitz V."/>
            <person name="Cheng J.-F."/>
            <person name="Hugenholtz P."/>
            <person name="Woyke T."/>
            <person name="Wu D."/>
            <person name="Gronow S."/>
            <person name="Klenk H.-P."/>
            <person name="Eisen J.A."/>
        </authorList>
    </citation>
    <scope>NUCLEOTIDE SEQUENCE</scope>
    <source>
        <strain evidence="2">Eklund 17B</strain>
    </source>
</reference>
<dbReference type="InterPro" id="IPR017896">
    <property type="entry name" value="4Fe4S_Fe-S-bd"/>
</dbReference>
<dbReference type="NCBIfam" id="TIGR01316">
    <property type="entry name" value="gltA"/>
    <property type="match status" value="1"/>
</dbReference>
<accession>B2TPV7</accession>
<dbReference type="Pfam" id="PF14691">
    <property type="entry name" value="Fer4_20"/>
    <property type="match status" value="1"/>
</dbReference>
<dbReference type="InterPro" id="IPR028261">
    <property type="entry name" value="DPD_II"/>
</dbReference>
<dbReference type="PANTHER" id="PTHR42783">
    <property type="entry name" value="GLUTAMATE SYNTHASE [NADPH] SMALL CHAIN"/>
    <property type="match status" value="1"/>
</dbReference>
<gene>
    <name evidence="2" type="primary">gltA</name>
    <name evidence="2" type="ordered locus">CLL_A3048</name>
</gene>
<dbReference type="EC" id="1.4.1.13" evidence="2"/>
<dbReference type="InterPro" id="IPR006004">
    <property type="entry name" value="SudA-like"/>
</dbReference>
<dbReference type="GO" id="GO:0051536">
    <property type="term" value="F:iron-sulfur cluster binding"/>
    <property type="evidence" value="ECO:0007669"/>
    <property type="project" value="InterPro"/>
</dbReference>
<dbReference type="PATRIC" id="fig|935198.13.peg.3012"/>
<dbReference type="Gene3D" id="3.50.50.60">
    <property type="entry name" value="FAD/NAD(P)-binding domain"/>
    <property type="match status" value="2"/>
</dbReference>
<proteinExistence type="predicted"/>
<keyword evidence="2" id="KW-0560">Oxidoreductase</keyword>
<dbReference type="SUPFAM" id="SSF46548">
    <property type="entry name" value="alpha-helical ferredoxin"/>
    <property type="match status" value="1"/>
</dbReference>
<dbReference type="AlphaFoldDB" id="B2TPV7"/>
<protein>
    <submittedName>
        <fullName evidence="2">Glutamate synthase (NADPH), homotetrameric</fullName>
        <ecNumber evidence="2">1.4.1.13</ecNumber>
    </submittedName>
</protein>
<evidence type="ECO:0000313" key="2">
    <source>
        <dbReference type="EMBL" id="ACD22202.1"/>
    </source>
</evidence>
<sequence length="463" mass="50062">MDMKDRMVKVPVREQDAKVRATNFEEVCLGYNEEEAKKEASRCLNCKNPKCIEGCPVAINIPGFISHIKDNKFEDAAKEIAKYSALPAVCGRVCPQESQCEGKCVLGIKGEPVSIGKLERFTADWSAEHNVDLSETAPSNGKKIAVIGSGPSGLTCAGDLAKKGYDVTIFEALHKAGGVLEYGIPEFRLPKEKVVKNEIENIKKLGVKIETNVIIGKTITVDELFEDEKFEAVFIGSGAGLPKFMGINGENANGVFSANEFLTRVNLMKAYLDEYDTPVKNGKKVAVVGGGNVAMDAARTALRLGAESHIVYRRSESELPARVEEVHHAKQEGIIFDLLTNPKEILTDENGWVNGMRCVKMELGEPDASGRRRPVEIEGSEFIMDVDTVIMSLGTSPNPLISSTTEGLEVNKWKCLVADENGLTTKEGVYAGGDAVTGAATVILAMGAGKKAAEAIDEYLQSK</sequence>
<dbReference type="EMBL" id="CP001056">
    <property type="protein sequence ID" value="ACD22202.1"/>
    <property type="molecule type" value="Genomic_DNA"/>
</dbReference>
<reference evidence="2" key="2">
    <citation type="submission" date="2009-08" db="EMBL/GenBank/DDBJ databases">
        <authorList>
            <person name="Shrivastava S."/>
            <person name="Brinkac L.M."/>
            <person name="Dodson R.J."/>
            <person name="Harkins D.M."/>
            <person name="Durkin A.S."/>
            <person name="Sutton G."/>
        </authorList>
    </citation>
    <scope>NUCLEOTIDE SEQUENCE</scope>
    <source>
        <strain evidence="2">Eklund 17B</strain>
    </source>
</reference>
<feature type="domain" description="4Fe-4S ferredoxin-type" evidence="1">
    <location>
        <begin position="34"/>
        <end position="64"/>
    </location>
</feature>
<dbReference type="InterPro" id="IPR009051">
    <property type="entry name" value="Helical_ferredxn"/>
</dbReference>
<dbReference type="InterPro" id="IPR036188">
    <property type="entry name" value="FAD/NAD-bd_sf"/>
</dbReference>